<evidence type="ECO:0000313" key="2">
    <source>
        <dbReference type="EMBL" id="MBD1547415.1"/>
    </source>
</evidence>
<accession>A0A926P149</accession>
<dbReference type="Pfam" id="PF13673">
    <property type="entry name" value="Acetyltransf_10"/>
    <property type="match status" value="1"/>
</dbReference>
<dbReference type="RefSeq" id="WP_190292176.1">
    <property type="nucleotide sequence ID" value="NZ_JABFCZ010000015.1"/>
</dbReference>
<proteinExistence type="predicted"/>
<dbReference type="AlphaFoldDB" id="A0A926P149"/>
<dbReference type="Proteomes" id="UP000598467">
    <property type="component" value="Unassembled WGS sequence"/>
</dbReference>
<protein>
    <submittedName>
        <fullName evidence="2">GNAT family N-acetyltransferase</fullName>
    </submittedName>
</protein>
<feature type="domain" description="N-acetyltransferase" evidence="1">
    <location>
        <begin position="17"/>
        <end position="159"/>
    </location>
</feature>
<dbReference type="EMBL" id="JABFCZ010000015">
    <property type="protein sequence ID" value="MBD1547415.1"/>
    <property type="molecule type" value="Genomic_DNA"/>
</dbReference>
<sequence length="159" mass="17311">MSVETAGSPAKIEGKWSAFDALSGREVHDLLKLRQDVFVVEQDCAFGEIDGKDPEALHYFLLLPSGDIAGALRLFIGRGADRPSRIGRVVIAPECRGQKLGQRLMRDGIEKARALAPGAAIHLSAQAHLEGFYGELGFRTVSDIYLEDDIPHIDMVLAV</sequence>
<dbReference type="Gene3D" id="3.40.630.30">
    <property type="match status" value="1"/>
</dbReference>
<name>A0A926P149_9HYPH</name>
<dbReference type="GO" id="GO:0016747">
    <property type="term" value="F:acyltransferase activity, transferring groups other than amino-acyl groups"/>
    <property type="evidence" value="ECO:0007669"/>
    <property type="project" value="InterPro"/>
</dbReference>
<evidence type="ECO:0000259" key="1">
    <source>
        <dbReference type="PROSITE" id="PS51186"/>
    </source>
</evidence>
<dbReference type="SUPFAM" id="SSF55729">
    <property type="entry name" value="Acyl-CoA N-acyltransferases (Nat)"/>
    <property type="match status" value="1"/>
</dbReference>
<dbReference type="PROSITE" id="PS51186">
    <property type="entry name" value="GNAT"/>
    <property type="match status" value="1"/>
</dbReference>
<comment type="caution">
    <text evidence="2">The sequence shown here is derived from an EMBL/GenBank/DDBJ whole genome shotgun (WGS) entry which is preliminary data.</text>
</comment>
<dbReference type="InterPro" id="IPR016181">
    <property type="entry name" value="Acyl_CoA_acyltransferase"/>
</dbReference>
<evidence type="ECO:0000313" key="3">
    <source>
        <dbReference type="Proteomes" id="UP000598467"/>
    </source>
</evidence>
<gene>
    <name evidence="2" type="ORF">HK439_14195</name>
</gene>
<dbReference type="CDD" id="cd04301">
    <property type="entry name" value="NAT_SF"/>
    <property type="match status" value="1"/>
</dbReference>
<reference evidence="2" key="1">
    <citation type="submission" date="2020-05" db="EMBL/GenBank/DDBJ databases">
        <title>Identification of trans-AT polyketide cluster in two marine bacteria, producers of a novel glutaramide-containing polyketide sesbanimide D and analogs.</title>
        <authorList>
            <person name="Kacar D."/>
            <person name="Rodriguez P."/>
            <person name="Canedo L."/>
            <person name="Gonzalez E."/>
            <person name="Galan B."/>
            <person name="De La Calle F."/>
            <person name="Garcia J.L."/>
        </authorList>
    </citation>
    <scope>NUCLEOTIDE SEQUENCE</scope>
    <source>
        <strain evidence="2">PHM038</strain>
    </source>
</reference>
<dbReference type="InterPro" id="IPR000182">
    <property type="entry name" value="GNAT_dom"/>
</dbReference>
<organism evidence="2 3">
    <name type="scientific">Roseibium aggregatum</name>
    <dbReference type="NCBI Taxonomy" id="187304"/>
    <lineage>
        <taxon>Bacteria</taxon>
        <taxon>Pseudomonadati</taxon>
        <taxon>Pseudomonadota</taxon>
        <taxon>Alphaproteobacteria</taxon>
        <taxon>Hyphomicrobiales</taxon>
        <taxon>Stappiaceae</taxon>
        <taxon>Roseibium</taxon>
    </lineage>
</organism>